<evidence type="ECO:0000259" key="10">
    <source>
        <dbReference type="PROSITE" id="PS50994"/>
    </source>
</evidence>
<keyword evidence="6" id="KW-0255">Endonuclease</keyword>
<dbReference type="GO" id="GO:0015074">
    <property type="term" value="P:DNA integration"/>
    <property type="evidence" value="ECO:0007669"/>
    <property type="project" value="InterPro"/>
</dbReference>
<organism evidence="11 13">
    <name type="scientific">Cucumis melo var. makuwa</name>
    <name type="common">Oriental melon</name>
    <dbReference type="NCBI Taxonomy" id="1194695"/>
    <lineage>
        <taxon>Eukaryota</taxon>
        <taxon>Viridiplantae</taxon>
        <taxon>Streptophyta</taxon>
        <taxon>Embryophyta</taxon>
        <taxon>Tracheophyta</taxon>
        <taxon>Spermatophyta</taxon>
        <taxon>Magnoliopsida</taxon>
        <taxon>eudicotyledons</taxon>
        <taxon>Gunneridae</taxon>
        <taxon>Pentapetalae</taxon>
        <taxon>rosids</taxon>
        <taxon>fabids</taxon>
        <taxon>Cucurbitales</taxon>
        <taxon>Cucurbitaceae</taxon>
        <taxon>Benincaseae</taxon>
        <taxon>Cucumis</taxon>
    </lineage>
</organism>
<keyword evidence="8" id="KW-0695">RNA-directed DNA polymerase</keyword>
<dbReference type="Proteomes" id="UP000321393">
    <property type="component" value="Unassembled WGS sequence"/>
</dbReference>
<dbReference type="InterPro" id="IPR001584">
    <property type="entry name" value="Integrase_cat-core"/>
</dbReference>
<evidence type="ECO:0000256" key="3">
    <source>
        <dbReference type="ARBA" id="ARBA00022679"/>
    </source>
</evidence>
<dbReference type="Pfam" id="PF24626">
    <property type="entry name" value="SH3_Tf2-1"/>
    <property type="match status" value="1"/>
</dbReference>
<gene>
    <name evidence="12" type="ORF">E5676_scaffold96G00710</name>
    <name evidence="11" type="ORF">E6C27_scaffold134G00770</name>
</gene>
<sequence length="1337" mass="153225">MAQKRIEEKLKTVDQEISGIRAELHGLPSIREDFSSLAKSVERQGVQAEQQQQQQQTFMKYIEAMIKGKTTITMEEVPESKIHSMVDVNESMMMEGKSEERRSRMEGDDSAGDRSKFKKIEMPVFVGNDPESWLFRAERYFQIHKLTESEKMTVSINFDGAALDWYRSHEGHDPFVNWEDLKRRLLVRFRSGLAPLPFLQKAVIDETFMNGLKPWIKAELECWEPVGLAQMMKLAQKVENREVIRGEASFKRGTVPMRTITLRGMAGEPNRREGPLKRLSDAEFQARRMIRGRAIVVLIDCGATHNFISDKLVTQLLLLEESSHYGVILGSRSAVKGKGICKQVELLQGDWKIVNNFLPLELGGVDIILGMQWLHTLGVTEVDWRKLTLTFIQNGKKVALRGDPSLTKVRVSLKHMMKTWTEYDQGFLIECRALEGGIAFAELYGIDAVPTIHKSIPTVLAKYEDIFYWPGGLPPHRAIEHHIHLKKGTNLVNVRPYRYAYQQKEETERLVDEMMASGIIKPSTSPYSSPVLLRELFDELNGASMFSNIDLKAGYHQIRMCKEDVEKTAFRTHEGHYEFLVMPFGLNAPSTFQALMNIIFKPYLRRFVLVFFDDILIYSRSLEEHLQHLELVLEVLRENELYANMNKCEFAKTKVEYLGHIISGKGVEVDPEKIRSIKEWPVPTNVREVRGFLGLTGYYRRFVRNYGSMATPLTQLLKKGVYEWTAAAHEVFEKLKVAMMTLPILALPDFSLPFEIETDASGYGVGAVLIQNNRPIAYFSQTLAMRGRAKSVYERELMAVVLAVQRWRPYLLGKRFVVKTDQQSLKFLLEQRVIQPQHQRWVAKLLGYNFDVVYKPGLENKAADALSRVSPTAHLNQLTASSLLDVSILRSEVDGDEKLQEIVAKLEEGEDVAGFTMQNVFGGHSGYLRTYKRLIGELYWEGMKADDTIWSEISMDFIDGLPKSEGHEVILVVVDRLSKYGHFIALKHPYTAKTVADAFVKEVVKLHGYPKSIVSDRNKVFLSHFWQEMFWLSDTKLSRSTAYHPQSNGQTEDRDVILGILKEHLRVAQDKMKKYAAQKRRHVEFQEGDMVFLKLRPYRQVSVRKKRNEKLSPKFFGSFKVIARIGPVAYKLELPPTAAIHPVFHVSQLKVVGNHTDVHSLVPFLTENVEWMAIPADIFGYRQHPPTKEWEVLIGWQGLPSHEATWENCAVFAQQFPHFHLEDKVSLEKGSNATKKWEMLISWEGIPPHEATWENCDDLVQQFPHFQLEDKGDESGGSGNHLSGDNSWLHRGRLKWRDGRKDGVINFILEVKAAVSWSSGMQKCQFILVLFSLLSVF</sequence>
<dbReference type="InterPro" id="IPR041373">
    <property type="entry name" value="RT_RNaseH"/>
</dbReference>
<evidence type="ECO:0000256" key="6">
    <source>
        <dbReference type="ARBA" id="ARBA00022759"/>
    </source>
</evidence>
<evidence type="ECO:0000313" key="12">
    <source>
        <dbReference type="EMBL" id="TYK16806.1"/>
    </source>
</evidence>
<evidence type="ECO:0000256" key="1">
    <source>
        <dbReference type="ARBA" id="ARBA00012493"/>
    </source>
</evidence>
<dbReference type="GO" id="GO:0004519">
    <property type="term" value="F:endonuclease activity"/>
    <property type="evidence" value="ECO:0007669"/>
    <property type="project" value="UniProtKB-KW"/>
</dbReference>
<dbReference type="InterPro" id="IPR050951">
    <property type="entry name" value="Retrovirus_Pol_polyprotein"/>
</dbReference>
<dbReference type="EMBL" id="SSTD01008275">
    <property type="protein sequence ID" value="TYK16806.1"/>
    <property type="molecule type" value="Genomic_DNA"/>
</dbReference>
<reference evidence="13 14" key="1">
    <citation type="submission" date="2019-08" db="EMBL/GenBank/DDBJ databases">
        <title>Draft genome sequences of two oriental melons (Cucumis melo L. var makuwa).</title>
        <authorList>
            <person name="Kwon S.-Y."/>
        </authorList>
    </citation>
    <scope>NUCLEOTIDE SEQUENCE [LARGE SCALE GENOMIC DNA]</scope>
    <source>
        <strain evidence="14">cv. Chang Bougi</strain>
        <strain evidence="13">cv. SW 3</strain>
        <tissue evidence="11">Leaf</tissue>
    </source>
</reference>
<feature type="region of interest" description="Disordered" evidence="9">
    <location>
        <begin position="95"/>
        <end position="114"/>
    </location>
</feature>
<dbReference type="Pfam" id="PF08284">
    <property type="entry name" value="RVP_2"/>
    <property type="match status" value="1"/>
</dbReference>
<dbReference type="InterPro" id="IPR036397">
    <property type="entry name" value="RNaseH_sf"/>
</dbReference>
<evidence type="ECO:0000313" key="13">
    <source>
        <dbReference type="Proteomes" id="UP000321393"/>
    </source>
</evidence>
<dbReference type="FunFam" id="3.10.10.10:FF:000007">
    <property type="entry name" value="Retrovirus-related Pol polyprotein from transposon 17.6-like Protein"/>
    <property type="match status" value="1"/>
</dbReference>
<dbReference type="InterPro" id="IPR056924">
    <property type="entry name" value="SH3_Tf2-1"/>
</dbReference>
<dbReference type="CDD" id="cd09274">
    <property type="entry name" value="RNase_HI_RT_Ty3"/>
    <property type="match status" value="1"/>
</dbReference>
<evidence type="ECO:0000256" key="7">
    <source>
        <dbReference type="ARBA" id="ARBA00022801"/>
    </source>
</evidence>
<dbReference type="InterPro" id="IPR000477">
    <property type="entry name" value="RT_dom"/>
</dbReference>
<feature type="compositionally biased region" description="Basic and acidic residues" evidence="9">
    <location>
        <begin position="96"/>
        <end position="114"/>
    </location>
</feature>
<keyword evidence="2" id="KW-0645">Protease</keyword>
<dbReference type="CDD" id="cd01647">
    <property type="entry name" value="RT_LTR"/>
    <property type="match status" value="1"/>
</dbReference>
<evidence type="ECO:0000256" key="4">
    <source>
        <dbReference type="ARBA" id="ARBA00022695"/>
    </source>
</evidence>
<dbReference type="InterPro" id="IPR043502">
    <property type="entry name" value="DNA/RNA_pol_sf"/>
</dbReference>
<dbReference type="SUPFAM" id="SSF53098">
    <property type="entry name" value="Ribonuclease H-like"/>
    <property type="match status" value="1"/>
</dbReference>
<proteinExistence type="predicted"/>
<dbReference type="EC" id="2.7.7.49" evidence="1"/>
<keyword evidence="5" id="KW-0540">Nuclease</keyword>
<dbReference type="Pfam" id="PF17917">
    <property type="entry name" value="RT_RNaseH"/>
    <property type="match status" value="1"/>
</dbReference>
<dbReference type="GO" id="GO:0003676">
    <property type="term" value="F:nucleic acid binding"/>
    <property type="evidence" value="ECO:0007669"/>
    <property type="project" value="InterPro"/>
</dbReference>
<dbReference type="FunFam" id="3.30.70.270:FF:000020">
    <property type="entry name" value="Transposon Tf2-6 polyprotein-like Protein"/>
    <property type="match status" value="1"/>
</dbReference>
<dbReference type="PANTHER" id="PTHR37984">
    <property type="entry name" value="PROTEIN CBG26694"/>
    <property type="match status" value="1"/>
</dbReference>
<evidence type="ECO:0000313" key="14">
    <source>
        <dbReference type="Proteomes" id="UP000321947"/>
    </source>
</evidence>
<evidence type="ECO:0000256" key="9">
    <source>
        <dbReference type="SAM" id="MobiDB-lite"/>
    </source>
</evidence>
<dbReference type="Gene3D" id="3.30.70.270">
    <property type="match status" value="2"/>
</dbReference>
<dbReference type="Proteomes" id="UP000321947">
    <property type="component" value="Unassembled WGS sequence"/>
</dbReference>
<dbReference type="PROSITE" id="PS50994">
    <property type="entry name" value="INTEGRASE"/>
    <property type="match status" value="1"/>
</dbReference>
<dbReference type="Gene3D" id="2.40.70.10">
    <property type="entry name" value="Acid Proteases"/>
    <property type="match status" value="1"/>
</dbReference>
<evidence type="ECO:0000256" key="5">
    <source>
        <dbReference type="ARBA" id="ARBA00022722"/>
    </source>
</evidence>
<dbReference type="SUPFAM" id="SSF56672">
    <property type="entry name" value="DNA/RNA polymerases"/>
    <property type="match status" value="1"/>
</dbReference>
<dbReference type="Gene3D" id="3.10.10.10">
    <property type="entry name" value="HIV Type 1 Reverse Transcriptase, subunit A, domain 1"/>
    <property type="match status" value="2"/>
</dbReference>
<dbReference type="PANTHER" id="PTHR37984:SF5">
    <property type="entry name" value="PROTEIN NYNRIN-LIKE"/>
    <property type="match status" value="1"/>
</dbReference>
<dbReference type="InterPro" id="IPR043128">
    <property type="entry name" value="Rev_trsase/Diguanyl_cyclase"/>
</dbReference>
<keyword evidence="7" id="KW-0378">Hydrolase</keyword>
<dbReference type="OrthoDB" id="2013610at2759"/>
<dbReference type="SUPFAM" id="SSF54160">
    <property type="entry name" value="Chromo domain-like"/>
    <property type="match status" value="1"/>
</dbReference>
<protein>
    <recommendedName>
        <fullName evidence="1">RNA-directed DNA polymerase</fullName>
        <ecNumber evidence="1">2.7.7.49</ecNumber>
    </recommendedName>
</protein>
<dbReference type="Pfam" id="PF00078">
    <property type="entry name" value="RVT_1"/>
    <property type="match status" value="1"/>
</dbReference>
<evidence type="ECO:0000313" key="11">
    <source>
        <dbReference type="EMBL" id="KAA0031986.1"/>
    </source>
</evidence>
<dbReference type="GO" id="GO:0008233">
    <property type="term" value="F:peptidase activity"/>
    <property type="evidence" value="ECO:0007669"/>
    <property type="project" value="UniProtKB-KW"/>
</dbReference>
<dbReference type="EMBL" id="SSTE01021884">
    <property type="protein sequence ID" value="KAA0031986.1"/>
    <property type="molecule type" value="Genomic_DNA"/>
</dbReference>
<name>A0A5A7SPQ8_CUCMM</name>
<dbReference type="Gene3D" id="3.30.420.10">
    <property type="entry name" value="Ribonuclease H-like superfamily/Ribonuclease H"/>
    <property type="match status" value="1"/>
</dbReference>
<dbReference type="InterPro" id="IPR021109">
    <property type="entry name" value="Peptidase_aspartic_dom_sf"/>
</dbReference>
<comment type="caution">
    <text evidence="11">The sequence shown here is derived from an EMBL/GenBank/DDBJ whole genome shotgun (WGS) entry which is preliminary data.</text>
</comment>
<dbReference type="GO" id="GO:0003964">
    <property type="term" value="F:RNA-directed DNA polymerase activity"/>
    <property type="evidence" value="ECO:0007669"/>
    <property type="project" value="UniProtKB-KW"/>
</dbReference>
<dbReference type="InterPro" id="IPR012337">
    <property type="entry name" value="RNaseH-like_sf"/>
</dbReference>
<dbReference type="InterPro" id="IPR016197">
    <property type="entry name" value="Chromo-like_dom_sf"/>
</dbReference>
<dbReference type="SUPFAM" id="SSF50630">
    <property type="entry name" value="Acid proteases"/>
    <property type="match status" value="1"/>
</dbReference>
<dbReference type="GO" id="GO:0006508">
    <property type="term" value="P:proteolysis"/>
    <property type="evidence" value="ECO:0007669"/>
    <property type="project" value="UniProtKB-KW"/>
</dbReference>
<evidence type="ECO:0000256" key="8">
    <source>
        <dbReference type="ARBA" id="ARBA00022918"/>
    </source>
</evidence>
<evidence type="ECO:0000256" key="2">
    <source>
        <dbReference type="ARBA" id="ARBA00022670"/>
    </source>
</evidence>
<keyword evidence="3" id="KW-0808">Transferase</keyword>
<dbReference type="CDD" id="cd00303">
    <property type="entry name" value="retropepsin_like"/>
    <property type="match status" value="1"/>
</dbReference>
<keyword evidence="4" id="KW-0548">Nucleotidyltransferase</keyword>
<accession>A0A5A7SPQ8</accession>
<feature type="domain" description="Integrase catalytic" evidence="10">
    <location>
        <begin position="944"/>
        <end position="1052"/>
    </location>
</feature>